<dbReference type="PIRSF" id="PIRSF017082">
    <property type="entry name" value="YflP"/>
    <property type="match status" value="1"/>
</dbReference>
<feature type="chain" id="PRO_5028927719" evidence="2">
    <location>
        <begin position="20"/>
        <end position="324"/>
    </location>
</feature>
<dbReference type="CDD" id="cd13578">
    <property type="entry name" value="PBP2_Bug27"/>
    <property type="match status" value="1"/>
</dbReference>
<name>A0A7C9PKH3_9BURK</name>
<dbReference type="Gene3D" id="3.40.190.10">
    <property type="entry name" value="Periplasmic binding protein-like II"/>
    <property type="match status" value="1"/>
</dbReference>
<proteinExistence type="inferred from homology"/>
<dbReference type="InterPro" id="IPR005064">
    <property type="entry name" value="BUG"/>
</dbReference>
<evidence type="ECO:0000313" key="4">
    <source>
        <dbReference type="Proteomes" id="UP000484255"/>
    </source>
</evidence>
<dbReference type="Gene3D" id="3.40.190.150">
    <property type="entry name" value="Bordetella uptake gene, domain 1"/>
    <property type="match status" value="1"/>
</dbReference>
<dbReference type="Proteomes" id="UP000484255">
    <property type="component" value="Unassembled WGS sequence"/>
</dbReference>
<dbReference type="InterPro" id="IPR042100">
    <property type="entry name" value="Bug_dom1"/>
</dbReference>
<gene>
    <name evidence="3" type="ORF">G3A44_19225</name>
</gene>
<organism evidence="3 4">
    <name type="scientific">Ideonella livida</name>
    <dbReference type="NCBI Taxonomy" id="2707176"/>
    <lineage>
        <taxon>Bacteria</taxon>
        <taxon>Pseudomonadati</taxon>
        <taxon>Pseudomonadota</taxon>
        <taxon>Betaproteobacteria</taxon>
        <taxon>Burkholderiales</taxon>
        <taxon>Sphaerotilaceae</taxon>
        <taxon>Ideonella</taxon>
    </lineage>
</organism>
<evidence type="ECO:0000256" key="2">
    <source>
        <dbReference type="SAM" id="SignalP"/>
    </source>
</evidence>
<evidence type="ECO:0000256" key="1">
    <source>
        <dbReference type="ARBA" id="ARBA00006987"/>
    </source>
</evidence>
<dbReference type="Pfam" id="PF03401">
    <property type="entry name" value="TctC"/>
    <property type="match status" value="1"/>
</dbReference>
<reference evidence="3 4" key="1">
    <citation type="submission" date="2020-02" db="EMBL/GenBank/DDBJ databases">
        <title>Ideonella bacterium strain TBM-1.</title>
        <authorList>
            <person name="Chen W.-M."/>
        </authorList>
    </citation>
    <scope>NUCLEOTIDE SEQUENCE [LARGE SCALE GENOMIC DNA]</scope>
    <source>
        <strain evidence="3 4">TBM-1</strain>
    </source>
</reference>
<accession>A0A7C9PKH3</accession>
<protein>
    <submittedName>
        <fullName evidence="3">Tripartite tricarboxylate transporter substrate binding protein</fullName>
    </submittedName>
</protein>
<comment type="similarity">
    <text evidence="1">Belongs to the UPF0065 (bug) family.</text>
</comment>
<dbReference type="PANTHER" id="PTHR42928">
    <property type="entry name" value="TRICARBOXYLATE-BINDING PROTEIN"/>
    <property type="match status" value="1"/>
</dbReference>
<keyword evidence="2" id="KW-0732">Signal</keyword>
<evidence type="ECO:0000313" key="3">
    <source>
        <dbReference type="EMBL" id="NDY93330.1"/>
    </source>
</evidence>
<dbReference type="PANTHER" id="PTHR42928:SF5">
    <property type="entry name" value="BLR1237 PROTEIN"/>
    <property type="match status" value="1"/>
</dbReference>
<keyword evidence="4" id="KW-1185">Reference proteome</keyword>
<feature type="signal peptide" evidence="2">
    <location>
        <begin position="1"/>
        <end position="19"/>
    </location>
</feature>
<dbReference type="SUPFAM" id="SSF53850">
    <property type="entry name" value="Periplasmic binding protein-like II"/>
    <property type="match status" value="1"/>
</dbReference>
<dbReference type="RefSeq" id="WP_163459371.1">
    <property type="nucleotide sequence ID" value="NZ_JAAGOH010000032.1"/>
</dbReference>
<comment type="caution">
    <text evidence="3">The sequence shown here is derived from an EMBL/GenBank/DDBJ whole genome shotgun (WGS) entry which is preliminary data.</text>
</comment>
<dbReference type="AlphaFoldDB" id="A0A7C9PKH3"/>
<sequence length="324" mass="32988">MAAVSLAVAALAPVTAAQAQTAGAAPWPAGPVRLLVGFAAGGPSDLVARAFADHAARPLGQPLVVENRPGANAVLATEAVAQARPDGQTLLAAASNHAMIPALYAARIRFDAARAFSPVCTLAQSATVLVVGPALPVRSLAELLQLARSRPQGLTYGSPGLGSSPHLAAERFARLAGVPLVHVPYKGAAPVVTDLMGGQLELSLATLGSVLPHLKSGRLTALAVASARRSTLLPQVPTFEEAGLKGFTVDTWYGVLAPAGTPAPALQALTREAMAFGQSPAVRERLASAGLEPSTVCGEAFAAQITQEIALNQRLAQALDLKAE</sequence>
<dbReference type="EMBL" id="JAAGOH010000032">
    <property type="protein sequence ID" value="NDY93330.1"/>
    <property type="molecule type" value="Genomic_DNA"/>
</dbReference>